<proteinExistence type="inferred from homology"/>
<dbReference type="OrthoDB" id="9786347at2"/>
<evidence type="ECO:0000256" key="4">
    <source>
        <dbReference type="SAM" id="MobiDB-lite"/>
    </source>
</evidence>
<evidence type="ECO:0000256" key="1">
    <source>
        <dbReference type="ARBA" id="ARBA00004496"/>
    </source>
</evidence>
<dbReference type="InterPro" id="IPR007453">
    <property type="entry name" value="DsrC/TusE"/>
</dbReference>
<evidence type="ECO:0000256" key="3">
    <source>
        <dbReference type="ARBA" id="ARBA00022490"/>
    </source>
</evidence>
<dbReference type="GO" id="GO:0097163">
    <property type="term" value="F:sulfur carrier activity"/>
    <property type="evidence" value="ECO:0007669"/>
    <property type="project" value="TreeGrafter"/>
</dbReference>
<reference evidence="5" key="1">
    <citation type="submission" date="2015-12" db="EMBL/GenBank/DDBJ databases">
        <authorList>
            <person name="Tikhonova T.V."/>
            <person name="Pavlov A.R."/>
            <person name="Beletsky A.V."/>
            <person name="Mardanov A.V."/>
            <person name="Sorokin D.Y."/>
            <person name="Ravin N.V."/>
            <person name="Popov V.O."/>
        </authorList>
    </citation>
    <scope>NUCLEOTIDE SEQUENCE</scope>
    <source>
        <strain evidence="5">DSM 14787</strain>
    </source>
</reference>
<accession>L0DVL0</accession>
<dbReference type="PANTHER" id="PTHR37010:SF1">
    <property type="entry name" value="SULFURTRANSFERASE TUSE"/>
    <property type="match status" value="1"/>
</dbReference>
<dbReference type="RefSeq" id="WP_015258157.1">
    <property type="nucleotide sequence ID" value="NC_019902.2"/>
</dbReference>
<dbReference type="InterPro" id="IPR025526">
    <property type="entry name" value="DsrC-like_dom_sf"/>
</dbReference>
<dbReference type="Pfam" id="PF04358">
    <property type="entry name" value="DsrC"/>
    <property type="match status" value="1"/>
</dbReference>
<evidence type="ECO:0000256" key="2">
    <source>
        <dbReference type="ARBA" id="ARBA00005718"/>
    </source>
</evidence>
<sequence>MAERMSEVMNPSAVQRDPRFPHAPVDWTPQTAEAVAREEGLELSEERWELVRALQEYYHRHEESAKISLRELHDALDERFHSRGGRKYLYELMPGGPVAQGARLAGLEPPPEAVNASFGSVS</sequence>
<dbReference type="Proteomes" id="UP000010809">
    <property type="component" value="Chromosome"/>
</dbReference>
<dbReference type="Gene3D" id="1.10.10.370">
    <property type="entry name" value="DsrC-like protein, C-terminal domain"/>
    <property type="match status" value="1"/>
</dbReference>
<dbReference type="eggNOG" id="COG2920">
    <property type="taxonomic scope" value="Bacteria"/>
</dbReference>
<keyword evidence="6" id="KW-1185">Reference proteome</keyword>
<dbReference type="GO" id="GO:0002143">
    <property type="term" value="P:tRNA wobble position uridine thiolation"/>
    <property type="evidence" value="ECO:0007669"/>
    <property type="project" value="TreeGrafter"/>
</dbReference>
<dbReference type="EMBL" id="CP003989">
    <property type="protein sequence ID" value="AGA33020.1"/>
    <property type="molecule type" value="Genomic_DNA"/>
</dbReference>
<dbReference type="PANTHER" id="PTHR37010">
    <property type="entry name" value="SULFURTRANSFERASE TUSE"/>
    <property type="match status" value="1"/>
</dbReference>
<organism evidence="5 6">
    <name type="scientific">Thioalkalivibrio nitratireducens (strain DSM 14787 / UNIQEM 213 / ALEN2)</name>
    <dbReference type="NCBI Taxonomy" id="1255043"/>
    <lineage>
        <taxon>Bacteria</taxon>
        <taxon>Pseudomonadati</taxon>
        <taxon>Pseudomonadota</taxon>
        <taxon>Gammaproteobacteria</taxon>
        <taxon>Chromatiales</taxon>
        <taxon>Ectothiorhodospiraceae</taxon>
        <taxon>Thioalkalivibrio</taxon>
    </lineage>
</organism>
<dbReference type="KEGG" id="tni:TVNIR_1349"/>
<feature type="region of interest" description="Disordered" evidence="4">
    <location>
        <begin position="1"/>
        <end position="27"/>
    </location>
</feature>
<dbReference type="InterPro" id="IPR042072">
    <property type="entry name" value="DsrC-like_C"/>
</dbReference>
<evidence type="ECO:0000313" key="5">
    <source>
        <dbReference type="EMBL" id="AGA33020.1"/>
    </source>
</evidence>
<keyword evidence="3" id="KW-0963">Cytoplasm</keyword>
<dbReference type="AlphaFoldDB" id="L0DVL0"/>
<dbReference type="NCBIfam" id="TIGR03342">
    <property type="entry name" value="dsrC_tusE_dsvC"/>
    <property type="match status" value="1"/>
</dbReference>
<comment type="subcellular location">
    <subcellularLocation>
        <location evidence="1">Cytoplasm</location>
    </subcellularLocation>
</comment>
<dbReference type="HOGENOM" id="CLU_153199_0_1_6"/>
<dbReference type="GO" id="GO:0005737">
    <property type="term" value="C:cytoplasm"/>
    <property type="evidence" value="ECO:0007669"/>
    <property type="project" value="UniProtKB-SubCell"/>
</dbReference>
<name>L0DVL0_THIND</name>
<dbReference type="SUPFAM" id="SSF69721">
    <property type="entry name" value="DsrC, the gamma subunit of dissimilatory sulfite reductase"/>
    <property type="match status" value="1"/>
</dbReference>
<dbReference type="STRING" id="1255043.TVNIR_1349"/>
<protein>
    <submittedName>
        <fullName evidence="5">Dissimilatory sulfite reductase</fullName>
    </submittedName>
</protein>
<dbReference type="PATRIC" id="fig|1255043.3.peg.1364"/>
<comment type="similarity">
    <text evidence="2">Belongs to the DsrC/TusE family.</text>
</comment>
<evidence type="ECO:0000313" key="6">
    <source>
        <dbReference type="Proteomes" id="UP000010809"/>
    </source>
</evidence>
<gene>
    <name evidence="5" type="ordered locus">TVNIR_1349</name>
</gene>